<keyword evidence="10" id="KW-0472">Membrane</keyword>
<sequence length="186" mass="21976">MTTCGIAIATGLIYRYRWKMRYLYYLSKGKYYSYKPVDDSTQTYKYDAFISFSEIDIGFIKNVCIPQLEINSNLKLCIHNRDFMPGEEITVNITNAIHNSRKTICVISRAFLDSYYCRFEFNMARMESIYSRGGQNILLLIFYEQILPRELPLVMLELVQEQSYIEYPHDEQGNVVFWEKLKEAIA</sequence>
<keyword evidence="15" id="KW-1185">Reference proteome</keyword>
<name>A0A6J8AWA7_MYTCO</name>
<dbReference type="AlphaFoldDB" id="A0A6J8AWA7"/>
<comment type="similarity">
    <text evidence="2">Belongs to the Toll-like receptor family.</text>
</comment>
<gene>
    <name evidence="14" type="ORF">MCOR_12038</name>
</gene>
<keyword evidence="7" id="KW-0677">Repeat</keyword>
<evidence type="ECO:0000256" key="7">
    <source>
        <dbReference type="ARBA" id="ARBA00022737"/>
    </source>
</evidence>
<dbReference type="SUPFAM" id="SSF52200">
    <property type="entry name" value="Toll/Interleukin receptor TIR domain"/>
    <property type="match status" value="1"/>
</dbReference>
<dbReference type="GO" id="GO:0005886">
    <property type="term" value="C:plasma membrane"/>
    <property type="evidence" value="ECO:0007669"/>
    <property type="project" value="TreeGrafter"/>
</dbReference>
<evidence type="ECO:0000256" key="9">
    <source>
        <dbReference type="ARBA" id="ARBA00022989"/>
    </source>
</evidence>
<reference evidence="14 15" key="1">
    <citation type="submission" date="2020-06" db="EMBL/GenBank/DDBJ databases">
        <authorList>
            <person name="Li R."/>
            <person name="Bekaert M."/>
        </authorList>
    </citation>
    <scope>NUCLEOTIDE SEQUENCE [LARGE SCALE GENOMIC DNA]</scope>
    <source>
        <strain evidence="15">wild</strain>
    </source>
</reference>
<dbReference type="Gene3D" id="3.40.50.10140">
    <property type="entry name" value="Toll/interleukin-1 receptor homology (TIR) domain"/>
    <property type="match status" value="1"/>
</dbReference>
<feature type="domain" description="TIR" evidence="13">
    <location>
        <begin position="44"/>
        <end position="185"/>
    </location>
</feature>
<evidence type="ECO:0000256" key="2">
    <source>
        <dbReference type="ARBA" id="ARBA00009634"/>
    </source>
</evidence>
<evidence type="ECO:0000256" key="1">
    <source>
        <dbReference type="ARBA" id="ARBA00004479"/>
    </source>
</evidence>
<keyword evidence="3" id="KW-0399">Innate immunity</keyword>
<keyword evidence="4" id="KW-0433">Leucine-rich repeat</keyword>
<dbReference type="PRINTS" id="PR01537">
    <property type="entry name" value="INTRLKN1R1F"/>
</dbReference>
<accession>A0A6J8AWA7</accession>
<dbReference type="EMBL" id="CACVKT020002054">
    <property type="protein sequence ID" value="CAC5374764.1"/>
    <property type="molecule type" value="Genomic_DNA"/>
</dbReference>
<keyword evidence="12" id="KW-0325">Glycoprotein</keyword>
<dbReference type="Pfam" id="PF01582">
    <property type="entry name" value="TIR"/>
    <property type="match status" value="1"/>
</dbReference>
<evidence type="ECO:0000256" key="11">
    <source>
        <dbReference type="ARBA" id="ARBA00023170"/>
    </source>
</evidence>
<protein>
    <submittedName>
        <fullName evidence="14">Toll-like receptor 4</fullName>
    </submittedName>
</protein>
<dbReference type="PROSITE" id="PS50104">
    <property type="entry name" value="TIR"/>
    <property type="match status" value="1"/>
</dbReference>
<dbReference type="SMART" id="SM00255">
    <property type="entry name" value="TIR"/>
    <property type="match status" value="1"/>
</dbReference>
<dbReference type="PANTHER" id="PTHR24365">
    <property type="entry name" value="TOLL-LIKE RECEPTOR"/>
    <property type="match status" value="1"/>
</dbReference>
<evidence type="ECO:0000313" key="15">
    <source>
        <dbReference type="Proteomes" id="UP000507470"/>
    </source>
</evidence>
<keyword evidence="9" id="KW-1133">Transmembrane helix</keyword>
<keyword evidence="6" id="KW-0732">Signal</keyword>
<keyword evidence="5" id="KW-0812">Transmembrane</keyword>
<evidence type="ECO:0000313" key="14">
    <source>
        <dbReference type="EMBL" id="CAC5374764.1"/>
    </source>
</evidence>
<evidence type="ECO:0000256" key="12">
    <source>
        <dbReference type="ARBA" id="ARBA00023180"/>
    </source>
</evidence>
<evidence type="ECO:0000256" key="10">
    <source>
        <dbReference type="ARBA" id="ARBA00023136"/>
    </source>
</evidence>
<keyword evidence="11 14" id="KW-0675">Receptor</keyword>
<dbReference type="InterPro" id="IPR000157">
    <property type="entry name" value="TIR_dom"/>
</dbReference>
<evidence type="ECO:0000256" key="3">
    <source>
        <dbReference type="ARBA" id="ARBA00022588"/>
    </source>
</evidence>
<organism evidence="14 15">
    <name type="scientific">Mytilus coruscus</name>
    <name type="common">Sea mussel</name>
    <dbReference type="NCBI Taxonomy" id="42192"/>
    <lineage>
        <taxon>Eukaryota</taxon>
        <taxon>Metazoa</taxon>
        <taxon>Spiralia</taxon>
        <taxon>Lophotrochozoa</taxon>
        <taxon>Mollusca</taxon>
        <taxon>Bivalvia</taxon>
        <taxon>Autobranchia</taxon>
        <taxon>Pteriomorphia</taxon>
        <taxon>Mytilida</taxon>
        <taxon>Mytiloidea</taxon>
        <taxon>Mytilidae</taxon>
        <taxon>Mytilinae</taxon>
        <taxon>Mytilus</taxon>
    </lineage>
</organism>
<dbReference type="GO" id="GO:0045087">
    <property type="term" value="P:innate immune response"/>
    <property type="evidence" value="ECO:0007669"/>
    <property type="project" value="UniProtKB-KW"/>
</dbReference>
<dbReference type="Proteomes" id="UP000507470">
    <property type="component" value="Unassembled WGS sequence"/>
</dbReference>
<dbReference type="PANTHER" id="PTHR24365:SF541">
    <property type="entry name" value="PROTEIN TOLL-RELATED"/>
    <property type="match status" value="1"/>
</dbReference>
<evidence type="ECO:0000256" key="5">
    <source>
        <dbReference type="ARBA" id="ARBA00022692"/>
    </source>
</evidence>
<evidence type="ECO:0000256" key="6">
    <source>
        <dbReference type="ARBA" id="ARBA00022729"/>
    </source>
</evidence>
<dbReference type="GO" id="GO:0007165">
    <property type="term" value="P:signal transduction"/>
    <property type="evidence" value="ECO:0007669"/>
    <property type="project" value="InterPro"/>
</dbReference>
<dbReference type="OrthoDB" id="5966846at2759"/>
<proteinExistence type="inferred from homology"/>
<evidence type="ECO:0000256" key="8">
    <source>
        <dbReference type="ARBA" id="ARBA00022859"/>
    </source>
</evidence>
<dbReference type="GO" id="GO:0038023">
    <property type="term" value="F:signaling receptor activity"/>
    <property type="evidence" value="ECO:0007669"/>
    <property type="project" value="TreeGrafter"/>
</dbReference>
<comment type="subcellular location">
    <subcellularLocation>
        <location evidence="1">Membrane</location>
        <topology evidence="1">Single-pass type I membrane protein</topology>
    </subcellularLocation>
</comment>
<evidence type="ECO:0000259" key="13">
    <source>
        <dbReference type="PROSITE" id="PS50104"/>
    </source>
</evidence>
<evidence type="ECO:0000256" key="4">
    <source>
        <dbReference type="ARBA" id="ARBA00022614"/>
    </source>
</evidence>
<keyword evidence="8" id="KW-0391">Immunity</keyword>
<dbReference type="InterPro" id="IPR035897">
    <property type="entry name" value="Toll_tir_struct_dom_sf"/>
</dbReference>
<dbReference type="FunFam" id="3.40.50.10140:FF:000001">
    <property type="entry name" value="Toll-like receptor 2"/>
    <property type="match status" value="1"/>
</dbReference>